<dbReference type="Proteomes" id="UP001473302">
    <property type="component" value="Unassembled WGS sequence"/>
</dbReference>
<evidence type="ECO:0000313" key="4">
    <source>
        <dbReference type="EMBL" id="GAA5809028.1"/>
    </source>
</evidence>
<proteinExistence type="predicted"/>
<dbReference type="SUPFAM" id="SSF52025">
    <property type="entry name" value="PA domain"/>
    <property type="match status" value="1"/>
</dbReference>
<evidence type="ECO:0000259" key="3">
    <source>
        <dbReference type="Pfam" id="PF02225"/>
    </source>
</evidence>
<evidence type="ECO:0000256" key="2">
    <source>
        <dbReference type="ARBA" id="ARBA00023180"/>
    </source>
</evidence>
<dbReference type="InterPro" id="IPR003137">
    <property type="entry name" value="PA_domain"/>
</dbReference>
<dbReference type="InterPro" id="IPR046450">
    <property type="entry name" value="PA_dom_sf"/>
</dbReference>
<keyword evidence="5" id="KW-1185">Reference proteome</keyword>
<gene>
    <name evidence="4" type="ORF">MFLAVUS_002430</name>
</gene>
<keyword evidence="2" id="KW-0325">Glycoprotein</keyword>
<reference evidence="4 5" key="1">
    <citation type="submission" date="2024-04" db="EMBL/GenBank/DDBJ databases">
        <title>genome sequences of Mucor flavus KT1a and Helicostylum pulchrum KT1b strains isolated from the surface of a dry-aged beef.</title>
        <authorList>
            <person name="Toyotome T."/>
            <person name="Hosono M."/>
            <person name="Torimaru M."/>
            <person name="Fukuda K."/>
            <person name="Mikami N."/>
        </authorList>
    </citation>
    <scope>NUCLEOTIDE SEQUENCE [LARGE SCALE GENOMIC DNA]</scope>
    <source>
        <strain evidence="4 5">KT1a</strain>
    </source>
</reference>
<dbReference type="Pfam" id="PF02225">
    <property type="entry name" value="PA"/>
    <property type="match status" value="1"/>
</dbReference>
<dbReference type="PANTHER" id="PTHR22702">
    <property type="entry name" value="PROTEASE-ASSOCIATED DOMAIN-CONTAINING PROTEIN"/>
    <property type="match status" value="1"/>
</dbReference>
<protein>
    <recommendedName>
        <fullName evidence="3">PA domain-containing protein</fullName>
    </recommendedName>
</protein>
<keyword evidence="1" id="KW-0732">Signal</keyword>
<dbReference type="CDD" id="cd00538">
    <property type="entry name" value="PA"/>
    <property type="match status" value="1"/>
</dbReference>
<dbReference type="EMBL" id="BAABUK010000004">
    <property type="protein sequence ID" value="GAA5809028.1"/>
    <property type="molecule type" value="Genomic_DNA"/>
</dbReference>
<evidence type="ECO:0000256" key="1">
    <source>
        <dbReference type="ARBA" id="ARBA00022729"/>
    </source>
</evidence>
<sequence>MNALYPYLTSNSDLFQLQVKQPTVTTRIRSYVNALHELSIKTSDKDQCYEFLATRSDFGPDKVNINNVPIHFFSDEHNLYGCNAYTKKEMLLIRDKILLVSRGKCNFLDKVIYAQQAGAKAVIFLNNKEGEHEFRISTDDDTAHITIPSLIISYSDALSLLKTNRKQVTTLKINQLPSIDNDSNAIISLLYRGKRIKNVVIINL</sequence>
<evidence type="ECO:0000313" key="5">
    <source>
        <dbReference type="Proteomes" id="UP001473302"/>
    </source>
</evidence>
<feature type="domain" description="PA" evidence="3">
    <location>
        <begin position="80"/>
        <end position="160"/>
    </location>
</feature>
<organism evidence="4 5">
    <name type="scientific">Mucor flavus</name>
    <dbReference type="NCBI Taxonomy" id="439312"/>
    <lineage>
        <taxon>Eukaryota</taxon>
        <taxon>Fungi</taxon>
        <taxon>Fungi incertae sedis</taxon>
        <taxon>Mucoromycota</taxon>
        <taxon>Mucoromycotina</taxon>
        <taxon>Mucoromycetes</taxon>
        <taxon>Mucorales</taxon>
        <taxon>Mucorineae</taxon>
        <taxon>Mucoraceae</taxon>
        <taxon>Mucor</taxon>
    </lineage>
</organism>
<name>A0ABP9YQ94_9FUNG</name>
<comment type="caution">
    <text evidence="4">The sequence shown here is derived from an EMBL/GenBank/DDBJ whole genome shotgun (WGS) entry which is preliminary data.</text>
</comment>
<dbReference type="PANTHER" id="PTHR22702:SF1">
    <property type="entry name" value="PROTEASE-ASSOCIATED DOMAIN-CONTAINING PROTEIN 1"/>
    <property type="match status" value="1"/>
</dbReference>
<accession>A0ABP9YQ94</accession>
<dbReference type="Gene3D" id="3.50.30.30">
    <property type="match status" value="1"/>
</dbReference>